<dbReference type="EMBL" id="JADDUC020000027">
    <property type="protein sequence ID" value="KAI1231312.1"/>
    <property type="molecule type" value="Genomic_DNA"/>
</dbReference>
<dbReference type="GO" id="GO:0045892">
    <property type="term" value="P:negative regulation of DNA-templated transcription"/>
    <property type="evidence" value="ECO:0007669"/>
    <property type="project" value="TreeGrafter"/>
</dbReference>
<sequence>MLEEANDKASSLAILPFFSLSPAREGPDLDLQQALHQSIFMPSLASNPTHHLHLFWEQHCRLLPEVSGLTAKQVAKWTVEEVVSFIQRLPGCKEQASVFREEIEKKPPVLRGIQGSTVELHKQEESFETLALCLVIVPERLSDHQRD</sequence>
<reference evidence="1" key="1">
    <citation type="submission" date="2020-10" db="EMBL/GenBank/DDBJ databases">
        <title>Feather gene expression reveals the developmental basis of iridescence in African starlings.</title>
        <authorList>
            <person name="Rubenstein D.R."/>
        </authorList>
    </citation>
    <scope>NUCLEOTIDE SEQUENCE</scope>
    <source>
        <strain evidence="1">SS15</strain>
        <tissue evidence="1">Liver</tissue>
    </source>
</reference>
<dbReference type="Gene3D" id="1.10.150.50">
    <property type="entry name" value="Transcription Factor, Ets-1"/>
    <property type="match status" value="1"/>
</dbReference>
<evidence type="ECO:0008006" key="4">
    <source>
        <dbReference type="Google" id="ProtNLM"/>
    </source>
</evidence>
<proteinExistence type="predicted"/>
<dbReference type="InterPro" id="IPR050548">
    <property type="entry name" value="PcG_chromatin_remod_factors"/>
</dbReference>
<evidence type="ECO:0000313" key="2">
    <source>
        <dbReference type="EMBL" id="KAI1231312.1"/>
    </source>
</evidence>
<dbReference type="AlphaFoldDB" id="A0A835NDQ8"/>
<reference evidence="2" key="3">
    <citation type="submission" date="2022-01" db="EMBL/GenBank/DDBJ databases">
        <authorList>
            <person name="Rubenstein D.R."/>
        </authorList>
    </citation>
    <scope>NUCLEOTIDE SEQUENCE</scope>
    <source>
        <strain evidence="2">SS15</strain>
        <tissue evidence="2">Liver</tissue>
    </source>
</reference>
<protein>
    <recommendedName>
        <fullName evidence="4">LMBL1 protein</fullName>
    </recommendedName>
</protein>
<reference evidence="2 3" key="2">
    <citation type="journal article" date="2021" name="J. Hered.">
        <title>Feather Gene Expression Elucidates the Developmental Basis of Plumage Iridescence in African Starlings.</title>
        <authorList>
            <person name="Rubenstein D.R."/>
            <person name="Corvelo A."/>
            <person name="MacManes M.D."/>
            <person name="Maia R."/>
            <person name="Narzisi G."/>
            <person name="Rousaki A."/>
            <person name="Vandenabeele P."/>
            <person name="Shawkey M.D."/>
            <person name="Solomon J."/>
        </authorList>
    </citation>
    <scope>NUCLEOTIDE SEQUENCE [LARGE SCALE GENOMIC DNA]</scope>
    <source>
        <strain evidence="2">SS15</strain>
    </source>
</reference>
<dbReference type="GO" id="GO:0003682">
    <property type="term" value="F:chromatin binding"/>
    <property type="evidence" value="ECO:0007669"/>
    <property type="project" value="TreeGrafter"/>
</dbReference>
<dbReference type="OrthoDB" id="2390104at2759"/>
<dbReference type="SUPFAM" id="SSF47769">
    <property type="entry name" value="SAM/Pointed domain"/>
    <property type="match status" value="1"/>
</dbReference>
<dbReference type="PANTHER" id="PTHR12247:SF130">
    <property type="entry name" value="SAM DOMAIN-CONTAINING PROTEIN"/>
    <property type="match status" value="1"/>
</dbReference>
<dbReference type="Proteomes" id="UP000618051">
    <property type="component" value="Unassembled WGS sequence"/>
</dbReference>
<dbReference type="GO" id="GO:0005634">
    <property type="term" value="C:nucleus"/>
    <property type="evidence" value="ECO:0007669"/>
    <property type="project" value="TreeGrafter"/>
</dbReference>
<organism evidence="1">
    <name type="scientific">Lamprotornis superbus</name>
    <dbReference type="NCBI Taxonomy" id="245042"/>
    <lineage>
        <taxon>Eukaryota</taxon>
        <taxon>Metazoa</taxon>
        <taxon>Chordata</taxon>
        <taxon>Craniata</taxon>
        <taxon>Vertebrata</taxon>
        <taxon>Euteleostomi</taxon>
        <taxon>Archelosauria</taxon>
        <taxon>Archosauria</taxon>
        <taxon>Dinosauria</taxon>
        <taxon>Saurischia</taxon>
        <taxon>Theropoda</taxon>
        <taxon>Coelurosauria</taxon>
        <taxon>Aves</taxon>
        <taxon>Neognathae</taxon>
        <taxon>Neoaves</taxon>
        <taxon>Telluraves</taxon>
        <taxon>Australaves</taxon>
        <taxon>Passeriformes</taxon>
        <taxon>Sturnidae</taxon>
        <taxon>Lamprotornis</taxon>
    </lineage>
</organism>
<accession>A0A835NDQ8</accession>
<dbReference type="PANTHER" id="PTHR12247">
    <property type="entry name" value="POLYCOMB GROUP PROTEIN"/>
    <property type="match status" value="1"/>
</dbReference>
<dbReference type="GO" id="GO:0042393">
    <property type="term" value="F:histone binding"/>
    <property type="evidence" value="ECO:0007669"/>
    <property type="project" value="TreeGrafter"/>
</dbReference>
<keyword evidence="3" id="KW-1185">Reference proteome</keyword>
<dbReference type="InterPro" id="IPR013761">
    <property type="entry name" value="SAM/pointed_sf"/>
</dbReference>
<name>A0A835NDQ8_9PASS</name>
<evidence type="ECO:0000313" key="1">
    <source>
        <dbReference type="EMBL" id="KAG0113273.1"/>
    </source>
</evidence>
<gene>
    <name evidence="2" type="ORF">IHE44_0008254</name>
    <name evidence="1" type="ORF">IHE44_011006</name>
</gene>
<dbReference type="EMBL" id="JADDUC010000484">
    <property type="protein sequence ID" value="KAG0113273.1"/>
    <property type="molecule type" value="Genomic_DNA"/>
</dbReference>
<comment type="caution">
    <text evidence="1">The sequence shown here is derived from an EMBL/GenBank/DDBJ whole genome shotgun (WGS) entry which is preliminary data.</text>
</comment>
<evidence type="ECO:0000313" key="3">
    <source>
        <dbReference type="Proteomes" id="UP000618051"/>
    </source>
</evidence>